<dbReference type="EMBL" id="FZOQ01000005">
    <property type="protein sequence ID" value="SNS35545.1"/>
    <property type="molecule type" value="Genomic_DNA"/>
</dbReference>
<dbReference type="RefSeq" id="WP_089318538.1">
    <property type="nucleotide sequence ID" value="NZ_FZOQ01000005.1"/>
</dbReference>
<name>A0A239DSF0_9BACT</name>
<evidence type="ECO:0000313" key="3">
    <source>
        <dbReference type="Proteomes" id="UP000198432"/>
    </source>
</evidence>
<accession>A0A239DSF0</accession>
<gene>
    <name evidence="2" type="ORF">SAMN06296052_105112</name>
</gene>
<proteinExistence type="predicted"/>
<dbReference type="Proteomes" id="UP000198432">
    <property type="component" value="Unassembled WGS sequence"/>
</dbReference>
<reference evidence="3" key="1">
    <citation type="submission" date="2017-06" db="EMBL/GenBank/DDBJ databases">
        <authorList>
            <person name="Varghese N."/>
            <person name="Submissions S."/>
        </authorList>
    </citation>
    <scope>NUCLEOTIDE SEQUENCE [LARGE SCALE GENOMIC DNA]</scope>
    <source>
        <strain evidence="3">NKM1</strain>
    </source>
</reference>
<protein>
    <submittedName>
        <fullName evidence="2">Uncharacterized protein</fullName>
    </submittedName>
</protein>
<keyword evidence="3" id="KW-1185">Reference proteome</keyword>
<evidence type="ECO:0000256" key="1">
    <source>
        <dbReference type="SAM" id="MobiDB-lite"/>
    </source>
</evidence>
<organism evidence="2 3">
    <name type="scientific">Pontibacter ummariensis</name>
    <dbReference type="NCBI Taxonomy" id="1610492"/>
    <lineage>
        <taxon>Bacteria</taxon>
        <taxon>Pseudomonadati</taxon>
        <taxon>Bacteroidota</taxon>
        <taxon>Cytophagia</taxon>
        <taxon>Cytophagales</taxon>
        <taxon>Hymenobacteraceae</taxon>
        <taxon>Pontibacter</taxon>
    </lineage>
</organism>
<feature type="region of interest" description="Disordered" evidence="1">
    <location>
        <begin position="97"/>
        <end position="119"/>
    </location>
</feature>
<evidence type="ECO:0000313" key="2">
    <source>
        <dbReference type="EMBL" id="SNS35545.1"/>
    </source>
</evidence>
<sequence>MKIVKKGIPSASQDDTSYEIRLLRFLGENAFIMPESDKEMDDFISLCDSIKIELPHALKNPFDIVRKGLVEPRDILDSDNEDTRDIENNLAQAAREGKEIPAHILEKMKENRKNAEDKK</sequence>
<dbReference type="AlphaFoldDB" id="A0A239DSF0"/>
<dbReference type="OrthoDB" id="9940957at2"/>